<proteinExistence type="predicted"/>
<accession>A0A8H5N5A0</accession>
<feature type="compositionally biased region" description="Polar residues" evidence="1">
    <location>
        <begin position="52"/>
        <end position="65"/>
    </location>
</feature>
<evidence type="ECO:0000313" key="3">
    <source>
        <dbReference type="Proteomes" id="UP000522262"/>
    </source>
</evidence>
<dbReference type="PANTHER" id="PTHR37540:SF5">
    <property type="entry name" value="TRANSCRIPTION FACTOR DOMAIN-CONTAINING PROTEIN"/>
    <property type="match status" value="1"/>
</dbReference>
<feature type="region of interest" description="Disordered" evidence="1">
    <location>
        <begin position="35"/>
        <end position="65"/>
    </location>
</feature>
<name>A0A8H5N5A0_9HYPO</name>
<feature type="compositionally biased region" description="Basic residues" evidence="1">
    <location>
        <begin position="39"/>
        <end position="49"/>
    </location>
</feature>
<evidence type="ECO:0000256" key="1">
    <source>
        <dbReference type="SAM" id="MobiDB-lite"/>
    </source>
</evidence>
<dbReference type="Proteomes" id="UP000522262">
    <property type="component" value="Unassembled WGS sequence"/>
</dbReference>
<comment type="caution">
    <text evidence="2">The sequence shown here is derived from an EMBL/GenBank/DDBJ whole genome shotgun (WGS) entry which is preliminary data.</text>
</comment>
<dbReference type="EMBL" id="JAAOAM010000059">
    <property type="protein sequence ID" value="KAF5552594.1"/>
    <property type="molecule type" value="Genomic_DNA"/>
</dbReference>
<dbReference type="PANTHER" id="PTHR37540">
    <property type="entry name" value="TRANSCRIPTION FACTOR (ACR-2), PUTATIVE-RELATED-RELATED"/>
    <property type="match status" value="1"/>
</dbReference>
<protein>
    <submittedName>
        <fullName evidence="2">Uncharacterized protein</fullName>
    </submittedName>
</protein>
<dbReference type="AlphaFoldDB" id="A0A8H5N5A0"/>
<keyword evidence="3" id="KW-1185">Reference proteome</keyword>
<sequence>MPATELTFLTVDGHGRPLEPGSRASIRSRCMKGVNVRQGSRRSIRKARKASNNASTPQDLSSSHQLASCEPLIKSLQLRTHELSFNSSPLPPTALRLVAKYNALLDATYPLERHLENTNDNPIHRMTDYLALLNENKTLLESIFLATYTVDDVCSGTKISLRSQQSLCAILSSLNNNLHRASTQQSYSTILIILILLFAAESFQDFNAVATHLVGLRRLLELRETKPVPMDSKLLFKIQQVDLRIALATGRPLYFPFAYSYSQQPVGVIEPPSIMPWLMAHPALISCYQTLQALSTHANWHQGSKVRPLLSWADFQSQVSTSQTHLIGLGSSQLPGESEALRLGMLAFISTLSHSPVQKPRLPIFTSQLEECYFAMKREQDPYMPLLIWLILMGCISTIDASSSILSLWRSFVQPDLSWGDVRKMVGELPWIQMIHDEPGERNYRHRQARRGDRGL</sequence>
<gene>
    <name evidence="2" type="ORF">FMEXI_2745</name>
</gene>
<organism evidence="2 3">
    <name type="scientific">Fusarium mexicanum</name>
    <dbReference type="NCBI Taxonomy" id="751941"/>
    <lineage>
        <taxon>Eukaryota</taxon>
        <taxon>Fungi</taxon>
        <taxon>Dikarya</taxon>
        <taxon>Ascomycota</taxon>
        <taxon>Pezizomycotina</taxon>
        <taxon>Sordariomycetes</taxon>
        <taxon>Hypocreomycetidae</taxon>
        <taxon>Hypocreales</taxon>
        <taxon>Nectriaceae</taxon>
        <taxon>Fusarium</taxon>
        <taxon>Fusarium fujikuroi species complex</taxon>
    </lineage>
</organism>
<evidence type="ECO:0000313" key="2">
    <source>
        <dbReference type="EMBL" id="KAF5552594.1"/>
    </source>
</evidence>
<reference evidence="2 3" key="1">
    <citation type="submission" date="2020-05" db="EMBL/GenBank/DDBJ databases">
        <title>Identification and distribution of gene clusters putatively required for synthesis of sphingolipid metabolism inhibitors in phylogenetically diverse species of the filamentous fungus Fusarium.</title>
        <authorList>
            <person name="Kim H.-S."/>
            <person name="Busman M."/>
            <person name="Brown D.W."/>
            <person name="Divon H."/>
            <person name="Uhlig S."/>
            <person name="Proctor R.H."/>
        </authorList>
    </citation>
    <scope>NUCLEOTIDE SEQUENCE [LARGE SCALE GENOMIC DNA]</scope>
    <source>
        <strain evidence="2 3">NRRL 53147</strain>
    </source>
</reference>